<dbReference type="InterPro" id="IPR006162">
    <property type="entry name" value="Ppantetheine_attach_site"/>
</dbReference>
<dbReference type="PANTHER" id="PTHR43775">
    <property type="entry name" value="FATTY ACID SYNTHASE"/>
    <property type="match status" value="1"/>
</dbReference>
<dbReference type="Gene3D" id="3.40.50.12780">
    <property type="entry name" value="N-terminal domain of ligase-like"/>
    <property type="match status" value="1"/>
</dbReference>
<evidence type="ECO:0000259" key="8">
    <source>
        <dbReference type="PROSITE" id="PS50075"/>
    </source>
</evidence>
<dbReference type="SUPFAM" id="SSF52151">
    <property type="entry name" value="FabD/lysophospholipase-like"/>
    <property type="match status" value="1"/>
</dbReference>
<dbReference type="EMBL" id="CP163433">
    <property type="protein sequence ID" value="XDQ16694.1"/>
    <property type="molecule type" value="Genomic_DNA"/>
</dbReference>
<dbReference type="SMART" id="SM00823">
    <property type="entry name" value="PKS_PP"/>
    <property type="match status" value="1"/>
</dbReference>
<dbReference type="GO" id="GO:0004312">
    <property type="term" value="F:fatty acid synthase activity"/>
    <property type="evidence" value="ECO:0007669"/>
    <property type="project" value="TreeGrafter"/>
</dbReference>
<dbReference type="FunFam" id="3.40.366.10:FF:000002">
    <property type="entry name" value="Probable polyketide synthase 2"/>
    <property type="match status" value="1"/>
</dbReference>
<dbReference type="PANTHER" id="PTHR43775:SF51">
    <property type="entry name" value="INACTIVE PHENOLPHTHIOCEROL SYNTHESIS POLYKETIDE SYNTHASE TYPE I PKS1-RELATED"/>
    <property type="match status" value="1"/>
</dbReference>
<dbReference type="InterPro" id="IPR020845">
    <property type="entry name" value="AMP-binding_CS"/>
</dbReference>
<keyword evidence="3" id="KW-0808">Transferase</keyword>
<dbReference type="InterPro" id="IPR036736">
    <property type="entry name" value="ACP-like_sf"/>
</dbReference>
<dbReference type="Gene3D" id="3.30.70.3290">
    <property type="match status" value="1"/>
</dbReference>
<dbReference type="InterPro" id="IPR014030">
    <property type="entry name" value="Ketoacyl_synth_N"/>
</dbReference>
<dbReference type="PROSITE" id="PS00012">
    <property type="entry name" value="PHOSPHOPANTETHEINE"/>
    <property type="match status" value="1"/>
</dbReference>
<dbReference type="PROSITE" id="PS52004">
    <property type="entry name" value="KS3_2"/>
    <property type="match status" value="1"/>
</dbReference>
<dbReference type="Pfam" id="PF13193">
    <property type="entry name" value="AMP-binding_C"/>
    <property type="match status" value="1"/>
</dbReference>
<dbReference type="Gene3D" id="3.40.366.10">
    <property type="entry name" value="Malonyl-Coenzyme A Acyl Carrier Protein, domain 2"/>
    <property type="match status" value="1"/>
</dbReference>
<dbReference type="Pfam" id="PF00501">
    <property type="entry name" value="AMP-binding"/>
    <property type="match status" value="1"/>
</dbReference>
<dbReference type="InterPro" id="IPR009081">
    <property type="entry name" value="PP-bd_ACP"/>
</dbReference>
<dbReference type="SUPFAM" id="SSF56801">
    <property type="entry name" value="Acetyl-CoA synthetase-like"/>
    <property type="match status" value="1"/>
</dbReference>
<dbReference type="InterPro" id="IPR001227">
    <property type="entry name" value="Ac_transferase_dom_sf"/>
</dbReference>
<dbReference type="GO" id="GO:0004315">
    <property type="term" value="F:3-oxoacyl-[acyl-carrier-protein] synthase activity"/>
    <property type="evidence" value="ECO:0007669"/>
    <property type="project" value="InterPro"/>
</dbReference>
<evidence type="ECO:0000256" key="3">
    <source>
        <dbReference type="ARBA" id="ARBA00022679"/>
    </source>
</evidence>
<dbReference type="GO" id="GO:0033068">
    <property type="term" value="P:macrolide biosynthetic process"/>
    <property type="evidence" value="ECO:0007669"/>
    <property type="project" value="UniProtKB-ARBA"/>
</dbReference>
<evidence type="ECO:0000256" key="1">
    <source>
        <dbReference type="ARBA" id="ARBA00022450"/>
    </source>
</evidence>
<keyword evidence="5" id="KW-0511">Multifunctional enzyme</keyword>
<dbReference type="SMART" id="SM00827">
    <property type="entry name" value="PKS_AT"/>
    <property type="match status" value="1"/>
</dbReference>
<gene>
    <name evidence="10" type="ORF">AB5J48_00510</name>
</gene>
<evidence type="ECO:0000256" key="7">
    <source>
        <dbReference type="SAM" id="MobiDB-lite"/>
    </source>
</evidence>
<dbReference type="SUPFAM" id="SSF55048">
    <property type="entry name" value="Probable ACP-binding domain of malonyl-CoA ACP transacylase"/>
    <property type="match status" value="1"/>
</dbReference>
<keyword evidence="2" id="KW-0597">Phosphoprotein</keyword>
<dbReference type="SUPFAM" id="SSF47336">
    <property type="entry name" value="ACP-like"/>
    <property type="match status" value="1"/>
</dbReference>
<dbReference type="Pfam" id="PF00550">
    <property type="entry name" value="PP-binding"/>
    <property type="match status" value="1"/>
</dbReference>
<dbReference type="InterPro" id="IPR016036">
    <property type="entry name" value="Malonyl_transacylase_ACP-bd"/>
</dbReference>
<dbReference type="InterPro" id="IPR032821">
    <property type="entry name" value="PKS_assoc"/>
</dbReference>
<dbReference type="PROSITE" id="PS00455">
    <property type="entry name" value="AMP_BINDING"/>
    <property type="match status" value="1"/>
</dbReference>
<dbReference type="Pfam" id="PF00698">
    <property type="entry name" value="Acyl_transf_1"/>
    <property type="match status" value="1"/>
</dbReference>
<keyword evidence="6" id="KW-0012">Acyltransferase</keyword>
<reference evidence="10" key="1">
    <citation type="submission" date="2024-07" db="EMBL/GenBank/DDBJ databases">
        <authorList>
            <person name="Yu S.T."/>
        </authorList>
    </citation>
    <scope>NUCLEOTIDE SEQUENCE</scope>
    <source>
        <strain evidence="10">R17</strain>
    </source>
</reference>
<dbReference type="InterPro" id="IPR050091">
    <property type="entry name" value="PKS_NRPS_Biosynth_Enz"/>
</dbReference>
<dbReference type="Gene3D" id="1.10.1200.10">
    <property type="entry name" value="ACP-like"/>
    <property type="match status" value="1"/>
</dbReference>
<evidence type="ECO:0000256" key="4">
    <source>
        <dbReference type="ARBA" id="ARBA00023194"/>
    </source>
</evidence>
<dbReference type="FunFam" id="3.40.47.10:FF:000019">
    <property type="entry name" value="Polyketide synthase type I"/>
    <property type="match status" value="1"/>
</dbReference>
<proteinExistence type="predicted"/>
<dbReference type="SUPFAM" id="SSF53901">
    <property type="entry name" value="Thiolase-like"/>
    <property type="match status" value="1"/>
</dbReference>
<dbReference type="InterPro" id="IPR018201">
    <property type="entry name" value="Ketoacyl_synth_AS"/>
</dbReference>
<dbReference type="InterPro" id="IPR016035">
    <property type="entry name" value="Acyl_Trfase/lysoPLipase"/>
</dbReference>
<sequence>MTEKPRVALVRPLHEILADHARTRPDARAFQDGRRAVTYAVLEQRTRFLAGHLVARGVGRGDRVLLRMGNRVEMVESYLAVARAGAVGVPVDPKSSDAELTHHLTDSGARTVITGVAQLPQVRRTLGGSTLDGGLIVVGAAEPVPGTADFEELAVTPPATDARDDLGLDETAWILYTSGTTGRPKGVVSTQRKSLWATAACTATILGLSPDDRVVWPMPLYHAASHNIGVLATLAVGASAYILEGSAPDEIIETVRSERASFLVNSPSVYRRMVELAGEEGGGLPGLRVCMAAGSVCPPELHEDFEAAFGVRLVDSYGSSETGGAITTQEPTGARVPGSCGTPLPGLTLRLTDPQTGEEVAAGEEGEIWVHSPATMVGYHNDPEATDAVLVDGWYRTGDLGRLDPAGALSITGRAKELIIRGGENIHPAEVERVLAGLPGVAEAAVAGKPHPVLGEVPVAYLVPGPDGAEGIDTGRLLETCRRELSYFKVPDEFHVIDAVPRTANGKIARRRLRDLTTRLLLVNPAVTVRPATDGTDGTDGPGAAAVVIPRADGTGPSAARHGLLTLVRSVIADILGLPSVQDVVVDRPLHEVGFDSLAAVALRDRLSAATGHRLTAALAYDHPTPQALAQYLDGLTRGGSATDEAAPAADVTAAEPDEPIAIVAMGCRLPGGTRTPEDFWNLLVAETDAVGPLPEDRGWDLDRLLDDEGAGGGKSSARQGAFLDGAGTFDAAFFGISPREALAMDPQQRLLLETAWETFERAGIDPTTMKGSRTGVFAGVMHGGYGPGLYDRSPRDLEGYLGNGAATSVASGRISYALGLQGPAITVDTACSSSLVAIHLAAQSLRNGECSLALAGGATVMSTPGALVEFSRQGALSADGRCRAFADSANGTGFAEGVGLVLLERLSDARRLGHPVLAVVRGSAVNQDGASNGLTAPNGPAQQRVIRAALAQAGVSPADVDVVEAHGTGTSLGDPIEAQALLATYGQARSSDEPVLLGSVKSNIGHTQAAAGVAGVIKMVLAMRHGTVPRTLHVDQPSTHVDWDTGHVRLATRTQPWPRTTTPRRAGISSFGASGTNAHLVLEEAPHIEQAPPTADSGALVPLVVSGRDEGALRASLERVADFVERHTDVPVEEVARMLAGSRTVFEHRAAIPLTDTDRDTLIHRLRTPDDVIRGTGRPVGNPVWVFPGQGAQWTGMAVPLLDAGGVFAERLTQCADALAPFVDWDLFAVLRGEPDQPGLDRVDVVQPALWAVMVSLAAQWRATGIHPTAVIGHSQGEIAAATVAGALSLSDGARVVALRSQLIARHAGDGGMASLALPRTDAEHAATRFGLEVAAVNSPTTTVLSGPAHALDQLTAWCDEHDIRCRRVPVDYASHSSFVDIMHDQLLEALAPITPVDGDVPLYSSLTAGLVPGSDLDAQYWFRNLRHTVEFEAATRAVTETGVSAFIEISPHPVLTLPLQQTLQDLPDLQPVVLGTLHRDHGDPHDFSHSAATAYTHGIPLRPTPPPTPTPPTPTSPPTPSKAPTTGSPRPPAVTPSPSVCCPSTTPSSGRRSSGRRRTVWSSRGRSPRPPSRGSPTMW</sequence>
<dbReference type="SMART" id="SM00825">
    <property type="entry name" value="PKS_KS"/>
    <property type="match status" value="1"/>
</dbReference>
<dbReference type="Gene3D" id="3.30.300.30">
    <property type="match status" value="1"/>
</dbReference>
<accession>A0AB39NEJ6</accession>
<dbReference type="RefSeq" id="WP_369149711.1">
    <property type="nucleotide sequence ID" value="NZ_CP163433.1"/>
</dbReference>
<evidence type="ECO:0000256" key="6">
    <source>
        <dbReference type="ARBA" id="ARBA00023315"/>
    </source>
</evidence>
<name>A0AB39NEJ6_9ACTN</name>
<dbReference type="PROSITE" id="PS50075">
    <property type="entry name" value="CARRIER"/>
    <property type="match status" value="1"/>
</dbReference>
<feature type="compositionally biased region" description="Pro residues" evidence="7">
    <location>
        <begin position="1504"/>
        <end position="1523"/>
    </location>
</feature>
<dbReference type="InterPro" id="IPR016039">
    <property type="entry name" value="Thiolase-like"/>
</dbReference>
<evidence type="ECO:0000259" key="9">
    <source>
        <dbReference type="PROSITE" id="PS52004"/>
    </source>
</evidence>
<feature type="domain" description="Carrier" evidence="8">
    <location>
        <begin position="562"/>
        <end position="637"/>
    </location>
</feature>
<dbReference type="Pfam" id="PF02801">
    <property type="entry name" value="Ketoacyl-synt_C"/>
    <property type="match status" value="1"/>
</dbReference>
<protein>
    <submittedName>
        <fullName evidence="10">Beta-ketoacyl synthase N-terminal-like domain-containing protein</fullName>
    </submittedName>
</protein>
<dbReference type="GO" id="GO:0031177">
    <property type="term" value="F:phosphopantetheine binding"/>
    <property type="evidence" value="ECO:0007669"/>
    <property type="project" value="InterPro"/>
</dbReference>
<dbReference type="CDD" id="cd00833">
    <property type="entry name" value="PKS"/>
    <property type="match status" value="1"/>
</dbReference>
<dbReference type="InterPro" id="IPR042099">
    <property type="entry name" value="ANL_N_sf"/>
</dbReference>
<dbReference type="Pfam" id="PF16197">
    <property type="entry name" value="KAsynt_C_assoc"/>
    <property type="match status" value="1"/>
</dbReference>
<keyword evidence="4" id="KW-0045">Antibiotic biosynthesis</keyword>
<evidence type="ECO:0000313" key="10">
    <source>
        <dbReference type="EMBL" id="XDQ16694.1"/>
    </source>
</evidence>
<feature type="compositionally biased region" description="Low complexity" evidence="7">
    <location>
        <begin position="1538"/>
        <end position="1554"/>
    </location>
</feature>
<dbReference type="InterPro" id="IPR020841">
    <property type="entry name" value="PKS_Beta-ketoAc_synthase_dom"/>
</dbReference>
<dbReference type="InterPro" id="IPR025110">
    <property type="entry name" value="AMP-bd_C"/>
</dbReference>
<feature type="domain" description="Ketosynthase family 3 (KS3)" evidence="9">
    <location>
        <begin position="658"/>
        <end position="1085"/>
    </location>
</feature>
<feature type="region of interest" description="Disordered" evidence="7">
    <location>
        <begin position="1498"/>
        <end position="1581"/>
    </location>
</feature>
<keyword evidence="1" id="KW-0596">Phosphopantetheine</keyword>
<evidence type="ECO:0000256" key="2">
    <source>
        <dbReference type="ARBA" id="ARBA00022553"/>
    </source>
</evidence>
<dbReference type="Gene3D" id="3.40.47.10">
    <property type="match status" value="1"/>
</dbReference>
<dbReference type="InterPro" id="IPR045851">
    <property type="entry name" value="AMP-bd_C_sf"/>
</dbReference>
<evidence type="ECO:0000256" key="5">
    <source>
        <dbReference type="ARBA" id="ARBA00023268"/>
    </source>
</evidence>
<dbReference type="InterPro" id="IPR000873">
    <property type="entry name" value="AMP-dep_synth/lig_dom"/>
</dbReference>
<dbReference type="Pfam" id="PF00109">
    <property type="entry name" value="ketoacyl-synt"/>
    <property type="match status" value="1"/>
</dbReference>
<dbReference type="GO" id="GO:0006633">
    <property type="term" value="P:fatty acid biosynthetic process"/>
    <property type="evidence" value="ECO:0007669"/>
    <property type="project" value="InterPro"/>
</dbReference>
<dbReference type="PROSITE" id="PS00606">
    <property type="entry name" value="KS3_1"/>
    <property type="match status" value="1"/>
</dbReference>
<organism evidence="10">
    <name type="scientific">Streptomyces sp. R17</name>
    <dbReference type="NCBI Taxonomy" id="3238626"/>
    <lineage>
        <taxon>Bacteria</taxon>
        <taxon>Bacillati</taxon>
        <taxon>Actinomycetota</taxon>
        <taxon>Actinomycetes</taxon>
        <taxon>Kitasatosporales</taxon>
        <taxon>Streptomycetaceae</taxon>
        <taxon>Streptomyces</taxon>
    </lineage>
</organism>
<dbReference type="InterPro" id="IPR020806">
    <property type="entry name" value="PKS_PP-bd"/>
</dbReference>
<dbReference type="InterPro" id="IPR014031">
    <property type="entry name" value="Ketoacyl_synth_C"/>
</dbReference>
<dbReference type="InterPro" id="IPR014043">
    <property type="entry name" value="Acyl_transferase_dom"/>
</dbReference>